<dbReference type="InterPro" id="IPR000914">
    <property type="entry name" value="SBP_5_dom"/>
</dbReference>
<dbReference type="AlphaFoldDB" id="A0A1H4AUE6"/>
<dbReference type="Gene3D" id="3.40.190.10">
    <property type="entry name" value="Periplasmic binding protein-like II"/>
    <property type="match status" value="1"/>
</dbReference>
<dbReference type="PIRSF" id="PIRSF002741">
    <property type="entry name" value="MppA"/>
    <property type="match status" value="1"/>
</dbReference>
<keyword evidence="5" id="KW-1185">Reference proteome</keyword>
<dbReference type="CDD" id="cd08495">
    <property type="entry name" value="PBP2_NikA_DppA_OppA_like_8"/>
    <property type="match status" value="1"/>
</dbReference>
<feature type="domain" description="Solute-binding protein family 5" evidence="3">
    <location>
        <begin position="85"/>
        <end position="419"/>
    </location>
</feature>
<dbReference type="InterPro" id="IPR030678">
    <property type="entry name" value="Peptide/Ni-bd"/>
</dbReference>
<evidence type="ECO:0000256" key="1">
    <source>
        <dbReference type="ARBA" id="ARBA00004418"/>
    </source>
</evidence>
<dbReference type="GO" id="GO:1904680">
    <property type="term" value="F:peptide transmembrane transporter activity"/>
    <property type="evidence" value="ECO:0007669"/>
    <property type="project" value="TreeGrafter"/>
</dbReference>
<evidence type="ECO:0000313" key="4">
    <source>
        <dbReference type="EMBL" id="SEA39451.1"/>
    </source>
</evidence>
<dbReference type="RefSeq" id="WP_093252571.1">
    <property type="nucleotide sequence ID" value="NZ_FNQM01000004.1"/>
</dbReference>
<dbReference type="OrthoDB" id="9803988at2"/>
<gene>
    <name evidence="4" type="ORF">SAMN05444370_104372</name>
</gene>
<protein>
    <submittedName>
        <fullName evidence="4">ABC-type transport system, substrate-binding protein</fullName>
    </submittedName>
</protein>
<reference evidence="4 5" key="1">
    <citation type="submission" date="2016-10" db="EMBL/GenBank/DDBJ databases">
        <authorList>
            <person name="de Groot N.N."/>
        </authorList>
    </citation>
    <scope>NUCLEOTIDE SEQUENCE [LARGE SCALE GENOMIC DNA]</scope>
    <source>
        <strain evidence="4 5">DSM 15345</strain>
    </source>
</reference>
<accession>A0A1H4AUE6</accession>
<comment type="similarity">
    <text evidence="2">Belongs to the bacterial solute-binding protein 5 family.</text>
</comment>
<organism evidence="4 5">
    <name type="scientific">Rubrimonas cliftonensis</name>
    <dbReference type="NCBI Taxonomy" id="89524"/>
    <lineage>
        <taxon>Bacteria</taxon>
        <taxon>Pseudomonadati</taxon>
        <taxon>Pseudomonadota</taxon>
        <taxon>Alphaproteobacteria</taxon>
        <taxon>Rhodobacterales</taxon>
        <taxon>Paracoccaceae</taxon>
        <taxon>Rubrimonas</taxon>
    </lineage>
</organism>
<dbReference type="EMBL" id="FNQM01000004">
    <property type="protein sequence ID" value="SEA39451.1"/>
    <property type="molecule type" value="Genomic_DNA"/>
</dbReference>
<dbReference type="Gene3D" id="3.10.105.10">
    <property type="entry name" value="Dipeptide-binding Protein, Domain 3"/>
    <property type="match status" value="1"/>
</dbReference>
<dbReference type="InterPro" id="IPR006311">
    <property type="entry name" value="TAT_signal"/>
</dbReference>
<dbReference type="GO" id="GO:0015833">
    <property type="term" value="P:peptide transport"/>
    <property type="evidence" value="ECO:0007669"/>
    <property type="project" value="TreeGrafter"/>
</dbReference>
<dbReference type="InterPro" id="IPR039424">
    <property type="entry name" value="SBP_5"/>
</dbReference>
<evidence type="ECO:0000313" key="5">
    <source>
        <dbReference type="Proteomes" id="UP000198703"/>
    </source>
</evidence>
<evidence type="ECO:0000256" key="2">
    <source>
        <dbReference type="ARBA" id="ARBA00005695"/>
    </source>
</evidence>
<dbReference type="SUPFAM" id="SSF53850">
    <property type="entry name" value="Periplasmic binding protein-like II"/>
    <property type="match status" value="1"/>
</dbReference>
<dbReference type="PROSITE" id="PS51318">
    <property type="entry name" value="TAT"/>
    <property type="match status" value="1"/>
</dbReference>
<comment type="subcellular location">
    <subcellularLocation>
        <location evidence="1">Periplasm</location>
    </subcellularLocation>
</comment>
<dbReference type="GO" id="GO:0043190">
    <property type="term" value="C:ATP-binding cassette (ABC) transporter complex"/>
    <property type="evidence" value="ECO:0007669"/>
    <property type="project" value="InterPro"/>
</dbReference>
<evidence type="ECO:0000259" key="3">
    <source>
        <dbReference type="Pfam" id="PF00496"/>
    </source>
</evidence>
<dbReference type="STRING" id="89524.SAMN05444370_104372"/>
<name>A0A1H4AUE6_9RHOB</name>
<dbReference type="Pfam" id="PF00496">
    <property type="entry name" value="SBP_bac_5"/>
    <property type="match status" value="1"/>
</dbReference>
<proteinExistence type="inferred from homology"/>
<dbReference type="GO" id="GO:0030288">
    <property type="term" value="C:outer membrane-bounded periplasmic space"/>
    <property type="evidence" value="ECO:0007669"/>
    <property type="project" value="UniProtKB-ARBA"/>
</dbReference>
<dbReference type="Gene3D" id="3.90.76.10">
    <property type="entry name" value="Dipeptide-binding Protein, Domain 1"/>
    <property type="match status" value="1"/>
</dbReference>
<sequence length="539" mass="59756">MRIDRRVFITGSGAAIAGAALTSGLATPARAEAGHLRIAMTAADVPTTTGMPNNGAEGMRFLGYPVFEPLVDWDLANAADRRSGFRPGLAAEWSVDEETMTVWTFRLRQGVRFHDGAHFDADVALWNFARLYDTEAPHYDPSASAIAKARVPQLKDWSRIDDATIQLTTYKPTSFFPMLIAWIPMVSRARYEEVGDWNAFGAQPAGTGPFRITKVTPRVSAELAANADYWEPSRVPKVAKVTLFPMPEATTRLAALRSGQVDWIEVPPPDTIPSLEAAGFDVVTKIYPHIWPWVLNTLEGSPFFDKRVRQAINFGIDREGLVAYLNGTALAAKGFVTSDDVQFGAPAIDYGYDPERARALLKEAGYDGANPLRFKVMISTSGSGQMVPIPMNEYLQQSLAKIGVMVDFEVVEWGTMLVAFRQRPDDPQALGCHAMNISLTWTDPSVWFRWFHSEAKTPVSSNWAHWSNPDYDAIMNEVSRTLDIDEMEALLAKAHAVLVEESPWVWIVHDLNPRAFAPNVEGFVAAQSWMQDFTGVTVR</sequence>
<dbReference type="PANTHER" id="PTHR30290">
    <property type="entry name" value="PERIPLASMIC BINDING COMPONENT OF ABC TRANSPORTER"/>
    <property type="match status" value="1"/>
</dbReference>
<dbReference type="PANTHER" id="PTHR30290:SF83">
    <property type="entry name" value="ABC TRANSPORTER SUBSTRATE-BINDING PROTEIN"/>
    <property type="match status" value="1"/>
</dbReference>
<dbReference type="Proteomes" id="UP000198703">
    <property type="component" value="Unassembled WGS sequence"/>
</dbReference>